<gene>
    <name evidence="1" type="ORF">SDC9_211889</name>
</gene>
<comment type="caution">
    <text evidence="1">The sequence shown here is derived from an EMBL/GenBank/DDBJ whole genome shotgun (WGS) entry which is preliminary data.</text>
</comment>
<reference evidence="1" key="1">
    <citation type="submission" date="2019-08" db="EMBL/GenBank/DDBJ databases">
        <authorList>
            <person name="Kucharzyk K."/>
            <person name="Murdoch R.W."/>
            <person name="Higgins S."/>
            <person name="Loffler F."/>
        </authorList>
    </citation>
    <scope>NUCLEOTIDE SEQUENCE</scope>
</reference>
<evidence type="ECO:0000313" key="1">
    <source>
        <dbReference type="EMBL" id="MPN64118.1"/>
    </source>
</evidence>
<organism evidence="1">
    <name type="scientific">bioreactor metagenome</name>
    <dbReference type="NCBI Taxonomy" id="1076179"/>
    <lineage>
        <taxon>unclassified sequences</taxon>
        <taxon>metagenomes</taxon>
        <taxon>ecological metagenomes</taxon>
    </lineage>
</organism>
<name>A0A645JKB7_9ZZZZ</name>
<sequence>MQGQLALLTALFDDRIGTDRVKSRAVEKQKEHAFPRLVTEFRKVVPLLDDVPHVLLHLDLID</sequence>
<proteinExistence type="predicted"/>
<dbReference type="AlphaFoldDB" id="A0A645JKB7"/>
<accession>A0A645JKB7</accession>
<dbReference type="EMBL" id="VSSQ01144558">
    <property type="protein sequence ID" value="MPN64118.1"/>
    <property type="molecule type" value="Genomic_DNA"/>
</dbReference>
<protein>
    <submittedName>
        <fullName evidence="1">Uncharacterized protein</fullName>
    </submittedName>
</protein>